<protein>
    <submittedName>
        <fullName evidence="6">Sodium symporter</fullName>
    </submittedName>
</protein>
<evidence type="ECO:0000256" key="2">
    <source>
        <dbReference type="ARBA" id="ARBA00022692"/>
    </source>
</evidence>
<evidence type="ECO:0000256" key="5">
    <source>
        <dbReference type="SAM" id="Phobius"/>
    </source>
</evidence>
<feature type="transmembrane region" description="Helical" evidence="5">
    <location>
        <begin position="99"/>
        <end position="121"/>
    </location>
</feature>
<gene>
    <name evidence="6" type="ORF">M23134_07629</name>
</gene>
<dbReference type="Pfam" id="PF01758">
    <property type="entry name" value="SBF"/>
    <property type="match status" value="1"/>
</dbReference>
<proteinExistence type="predicted"/>
<feature type="transmembrane region" description="Helical" evidence="5">
    <location>
        <begin position="40"/>
        <end position="62"/>
    </location>
</feature>
<dbReference type="InterPro" id="IPR004710">
    <property type="entry name" value="Bilac:Na_transpt"/>
</dbReference>
<evidence type="ECO:0000256" key="4">
    <source>
        <dbReference type="ARBA" id="ARBA00023136"/>
    </source>
</evidence>
<organism evidence="6 7">
    <name type="scientific">Microscilla marina ATCC 23134</name>
    <dbReference type="NCBI Taxonomy" id="313606"/>
    <lineage>
        <taxon>Bacteria</taxon>
        <taxon>Pseudomonadati</taxon>
        <taxon>Bacteroidota</taxon>
        <taxon>Cytophagia</taxon>
        <taxon>Cytophagales</taxon>
        <taxon>Microscillaceae</taxon>
        <taxon>Microscilla</taxon>
    </lineage>
</organism>
<dbReference type="InterPro" id="IPR038770">
    <property type="entry name" value="Na+/solute_symporter_sf"/>
</dbReference>
<dbReference type="RefSeq" id="WP_002701986.1">
    <property type="nucleotide sequence ID" value="NZ_AAWS01000042.1"/>
</dbReference>
<feature type="transmembrane region" description="Helical" evidence="5">
    <location>
        <begin position="199"/>
        <end position="218"/>
    </location>
</feature>
<evidence type="ECO:0000256" key="3">
    <source>
        <dbReference type="ARBA" id="ARBA00022989"/>
    </source>
</evidence>
<evidence type="ECO:0000313" key="6">
    <source>
        <dbReference type="EMBL" id="EAY25817.1"/>
    </source>
</evidence>
<dbReference type="EMBL" id="AAWS01000042">
    <property type="protein sequence ID" value="EAY25817.1"/>
    <property type="molecule type" value="Genomic_DNA"/>
</dbReference>
<keyword evidence="4 5" id="KW-0472">Membrane</keyword>
<evidence type="ECO:0000256" key="1">
    <source>
        <dbReference type="ARBA" id="ARBA00004141"/>
    </source>
</evidence>
<dbReference type="PANTHER" id="PTHR10361:SF24">
    <property type="entry name" value="P3 PROTEIN"/>
    <property type="match status" value="1"/>
</dbReference>
<reference evidence="6 7" key="1">
    <citation type="submission" date="2007-01" db="EMBL/GenBank/DDBJ databases">
        <authorList>
            <person name="Haygood M."/>
            <person name="Podell S."/>
            <person name="Anderson C."/>
            <person name="Hopkinson B."/>
            <person name="Roe K."/>
            <person name="Barbeau K."/>
            <person name="Gaasterland T."/>
            <person name="Ferriera S."/>
            <person name="Johnson J."/>
            <person name="Kravitz S."/>
            <person name="Beeson K."/>
            <person name="Sutton G."/>
            <person name="Rogers Y.-H."/>
            <person name="Friedman R."/>
            <person name="Frazier M."/>
            <person name="Venter J.C."/>
        </authorList>
    </citation>
    <scope>NUCLEOTIDE SEQUENCE [LARGE SCALE GENOMIC DNA]</scope>
    <source>
        <strain evidence="6 7">ATCC 23134</strain>
    </source>
</reference>
<feature type="transmembrane region" description="Helical" evidence="5">
    <location>
        <begin position="260"/>
        <end position="278"/>
    </location>
</feature>
<accession>A1ZUR3</accession>
<name>A1ZUR3_MICM2</name>
<keyword evidence="2 5" id="KW-0812">Transmembrane</keyword>
<feature type="transmembrane region" description="Helical" evidence="5">
    <location>
        <begin position="133"/>
        <end position="156"/>
    </location>
</feature>
<dbReference type="OrthoDB" id="9806785at2"/>
<dbReference type="Proteomes" id="UP000004095">
    <property type="component" value="Unassembled WGS sequence"/>
</dbReference>
<dbReference type="Gene3D" id="1.20.1530.20">
    <property type="match status" value="1"/>
</dbReference>
<feature type="transmembrane region" description="Helical" evidence="5">
    <location>
        <begin position="6"/>
        <end position="28"/>
    </location>
</feature>
<feature type="transmembrane region" description="Helical" evidence="5">
    <location>
        <begin position="68"/>
        <end position="87"/>
    </location>
</feature>
<comment type="caution">
    <text evidence="6">The sequence shown here is derived from an EMBL/GenBank/DDBJ whole genome shotgun (WGS) entry which is preliminary data.</text>
</comment>
<dbReference type="GO" id="GO:0016020">
    <property type="term" value="C:membrane"/>
    <property type="evidence" value="ECO:0007669"/>
    <property type="project" value="UniProtKB-SubCell"/>
</dbReference>
<feature type="transmembrane region" description="Helical" evidence="5">
    <location>
        <begin position="168"/>
        <end position="187"/>
    </location>
</feature>
<comment type="subcellular location">
    <subcellularLocation>
        <location evidence="1">Membrane</location>
        <topology evidence="1">Multi-pass membrane protein</topology>
    </subcellularLocation>
</comment>
<dbReference type="InterPro" id="IPR002657">
    <property type="entry name" value="BilAc:Na_symport/Acr3"/>
</dbReference>
<dbReference type="AlphaFoldDB" id="A1ZUR3"/>
<evidence type="ECO:0000313" key="7">
    <source>
        <dbReference type="Proteomes" id="UP000004095"/>
    </source>
</evidence>
<dbReference type="eggNOG" id="COG0385">
    <property type="taxonomic scope" value="Bacteria"/>
</dbReference>
<dbReference type="PANTHER" id="PTHR10361">
    <property type="entry name" value="SODIUM-BILE ACID COTRANSPORTER"/>
    <property type="match status" value="1"/>
</dbReference>
<keyword evidence="3 5" id="KW-1133">Transmembrane helix</keyword>
<sequence length="287" mass="30689">MSNLVFKVFLPLALAFIMFGMGLTLTLADFKRVISLPKATAIGLINQLILLPLFGLLVVSIFPLSPALTVGLLLLAFCPGGSTSNMISYLAKADVALSVTLTAISSLLTVITIPVFMGLAINKFMGDETSLNVLSIILPMFAIAIVPIAIGMFIKARSKTIAKSIEKILAPFSIGFFIFIIAAAIYSNRASFFTQLRQAAVPVLLLNVVMMAFGYFSARIFKVNVRQSFTIALETGIQNGTLAITIAASVLHNAEMATPGAVYGLLMFFTVVPVVLFARKASRGVKV</sequence>
<feature type="transmembrane region" description="Helical" evidence="5">
    <location>
        <begin position="230"/>
        <end position="254"/>
    </location>
</feature>
<keyword evidence="7" id="KW-1185">Reference proteome</keyword>